<dbReference type="Proteomes" id="UP001348641">
    <property type="component" value="Unassembled WGS sequence"/>
</dbReference>
<reference evidence="2 3" key="1">
    <citation type="submission" date="2023-07" db="EMBL/GenBank/DDBJ databases">
        <authorList>
            <person name="Girao M."/>
            <person name="Carvalho M.F."/>
        </authorList>
    </citation>
    <scope>NUCLEOTIDE SEQUENCE [LARGE SCALE GENOMIC DNA]</scope>
    <source>
        <strain evidence="2 3">66/93</strain>
    </source>
</reference>
<dbReference type="InterPro" id="IPR009057">
    <property type="entry name" value="Homeodomain-like_sf"/>
</dbReference>
<accession>A0ABU7KZS8</accession>
<sequence>MDDIRFTMGVLSVSDAARYLGTTRSTLSGWAHGCDGKPPLVHSLPGAPGRLTATMPFIALGEAHVLRALHSAGVRSQRIRPALRRLREEFGEYALVARELATDGVDVLWDFSRTAGGEGLIEGRTGQGVLREIVQDYLKYITWADDEYPEQLRLMTSEPYRVVIDPHRFFGQPFFEESGVRVADVARMLQADEEPEVVADEFGIDLDTVRTAARLALGQAA</sequence>
<dbReference type="Pfam" id="PF04255">
    <property type="entry name" value="DUF433"/>
    <property type="match status" value="1"/>
</dbReference>
<comment type="caution">
    <text evidence="2">The sequence shown here is derived from an EMBL/GenBank/DDBJ whole genome shotgun (WGS) entry which is preliminary data.</text>
</comment>
<dbReference type="RefSeq" id="WP_330161630.1">
    <property type="nucleotide sequence ID" value="NZ_BAAAJA010000012.1"/>
</dbReference>
<evidence type="ECO:0000313" key="2">
    <source>
        <dbReference type="EMBL" id="MEE2054811.1"/>
    </source>
</evidence>
<protein>
    <submittedName>
        <fullName evidence="2">DUF433 domain-containing protein</fullName>
    </submittedName>
</protein>
<gene>
    <name evidence="2" type="ORF">Q8A49_30375</name>
</gene>
<dbReference type="Pfam" id="PF21321">
    <property type="entry name" value="HTH_66"/>
    <property type="match status" value="1"/>
</dbReference>
<evidence type="ECO:0000259" key="1">
    <source>
        <dbReference type="Pfam" id="PF21321"/>
    </source>
</evidence>
<dbReference type="InterPro" id="IPR048708">
    <property type="entry name" value="VapB45-like_HTH"/>
</dbReference>
<evidence type="ECO:0000313" key="3">
    <source>
        <dbReference type="Proteomes" id="UP001348641"/>
    </source>
</evidence>
<name>A0ABU7KZS8_9ACTN</name>
<organism evidence="2 3">
    <name type="scientific">Nocardiopsis tropica</name>
    <dbReference type="NCBI Taxonomy" id="109330"/>
    <lineage>
        <taxon>Bacteria</taxon>
        <taxon>Bacillati</taxon>
        <taxon>Actinomycetota</taxon>
        <taxon>Actinomycetes</taxon>
        <taxon>Streptosporangiales</taxon>
        <taxon>Nocardiopsidaceae</taxon>
        <taxon>Nocardiopsis</taxon>
    </lineage>
</organism>
<feature type="domain" description="Putative antitoxin VapB45-like DNA-binding HTH" evidence="1">
    <location>
        <begin position="12"/>
        <end position="83"/>
    </location>
</feature>
<dbReference type="SUPFAM" id="SSF46689">
    <property type="entry name" value="Homeodomain-like"/>
    <property type="match status" value="1"/>
</dbReference>
<dbReference type="InterPro" id="IPR007367">
    <property type="entry name" value="DUF433"/>
</dbReference>
<proteinExistence type="predicted"/>
<dbReference type="EMBL" id="JAUUCC010000130">
    <property type="protein sequence ID" value="MEE2054811.1"/>
    <property type="molecule type" value="Genomic_DNA"/>
</dbReference>